<evidence type="ECO:0000259" key="1">
    <source>
        <dbReference type="PROSITE" id="PS50060"/>
    </source>
</evidence>
<reference evidence="2 3" key="2">
    <citation type="submission" date="2018-11" db="EMBL/GenBank/DDBJ databases">
        <authorList>
            <consortium name="Pathogen Informatics"/>
        </authorList>
    </citation>
    <scope>NUCLEOTIDE SEQUENCE [LARGE SCALE GENOMIC DNA]</scope>
</reference>
<dbReference type="EMBL" id="UZAM01011428">
    <property type="protein sequence ID" value="VDP16180.1"/>
    <property type="molecule type" value="Genomic_DNA"/>
</dbReference>
<dbReference type="PROSITE" id="PS50060">
    <property type="entry name" value="MAM_2"/>
    <property type="match status" value="1"/>
</dbReference>
<feature type="domain" description="MAM" evidence="1">
    <location>
        <begin position="23"/>
        <end position="188"/>
    </location>
</feature>
<gene>
    <name evidence="2" type="ORF">SBAD_LOCUS8268</name>
</gene>
<organism evidence="4">
    <name type="scientific">Soboliphyme baturini</name>
    <dbReference type="NCBI Taxonomy" id="241478"/>
    <lineage>
        <taxon>Eukaryota</taxon>
        <taxon>Metazoa</taxon>
        <taxon>Ecdysozoa</taxon>
        <taxon>Nematoda</taxon>
        <taxon>Enoplea</taxon>
        <taxon>Dorylaimia</taxon>
        <taxon>Dioctophymatida</taxon>
        <taxon>Dioctophymatoidea</taxon>
        <taxon>Soboliphymatidae</taxon>
        <taxon>Soboliphyme</taxon>
    </lineage>
</organism>
<dbReference type="InterPro" id="IPR000998">
    <property type="entry name" value="MAM_dom"/>
</dbReference>
<name>A0A183IXC0_9BILA</name>
<accession>A0A183IXC0</accession>
<dbReference type="OrthoDB" id="5812896at2759"/>
<proteinExistence type="predicted"/>
<evidence type="ECO:0000313" key="3">
    <source>
        <dbReference type="Proteomes" id="UP000270296"/>
    </source>
</evidence>
<sequence>MGRKKVWKTETGPVIHSDAVGVGKCTFDTSCCWKNGKPPFDHFEWNVIRGRVNPTTFSAHFGKRATLPDSNFLAVVSERTMPSNEAQFYSCSIPCSKTNIVLSLRYWLTRNVRLQVCSREAFSESEDAVLSDCQELSPTASSQVVKIELPITVQQKILEVVIVADNFIEPVGAAIIDDLQIHYQPCEGGQEDKHTGLVDNGECGRVACNFERGNMCAYNELSTSLASGGVQWSAVQGRYHNPNTGLRSAGRTRCLALLPLVYREGRYYAATYLKPRQASTIVTEYYEATHGIQLQACCGDSNCVASYLGIRATDRQWNTADLVCPAGRHTVKFTATNHGKNEGAVALDSIQLYKDSGHVPSLIC</sequence>
<dbReference type="AlphaFoldDB" id="A0A183IXC0"/>
<dbReference type="InterPro" id="IPR013320">
    <property type="entry name" value="ConA-like_dom_sf"/>
</dbReference>
<evidence type="ECO:0000313" key="4">
    <source>
        <dbReference type="WBParaSite" id="SBAD_0000857601-mRNA-1"/>
    </source>
</evidence>
<dbReference type="SUPFAM" id="SSF49899">
    <property type="entry name" value="Concanavalin A-like lectins/glucanases"/>
    <property type="match status" value="1"/>
</dbReference>
<dbReference type="GO" id="GO:0016020">
    <property type="term" value="C:membrane"/>
    <property type="evidence" value="ECO:0007669"/>
    <property type="project" value="InterPro"/>
</dbReference>
<protein>
    <submittedName>
        <fullName evidence="4">MAM domain-containing protein</fullName>
    </submittedName>
</protein>
<evidence type="ECO:0000313" key="2">
    <source>
        <dbReference type="EMBL" id="VDP16180.1"/>
    </source>
</evidence>
<reference evidence="4" key="1">
    <citation type="submission" date="2016-06" db="UniProtKB">
        <authorList>
            <consortium name="WormBaseParasite"/>
        </authorList>
    </citation>
    <scope>IDENTIFICATION</scope>
</reference>
<dbReference type="Gene3D" id="2.60.120.200">
    <property type="match status" value="1"/>
</dbReference>
<keyword evidence="3" id="KW-1185">Reference proteome</keyword>
<dbReference type="WBParaSite" id="SBAD_0000857601-mRNA-1">
    <property type="protein sequence ID" value="SBAD_0000857601-mRNA-1"/>
    <property type="gene ID" value="SBAD_0000857601"/>
</dbReference>
<dbReference type="Proteomes" id="UP000270296">
    <property type="component" value="Unassembled WGS sequence"/>
</dbReference>